<evidence type="ECO:0000256" key="4">
    <source>
        <dbReference type="SAM" id="MobiDB-lite"/>
    </source>
</evidence>
<dbReference type="RefSeq" id="WP_088209523.1">
    <property type="nucleotide sequence ID" value="NZ_CP077290.1"/>
</dbReference>
<keyword evidence="8" id="KW-1185">Reference proteome</keyword>
<dbReference type="EMBL" id="CP077290">
    <property type="protein sequence ID" value="QXA49620.1"/>
    <property type="molecule type" value="Genomic_DNA"/>
</dbReference>
<evidence type="ECO:0000256" key="1">
    <source>
        <dbReference type="ARBA" id="ARBA00004442"/>
    </source>
</evidence>
<dbReference type="SUPFAM" id="SSF103088">
    <property type="entry name" value="OmpA-like"/>
    <property type="match status" value="1"/>
</dbReference>
<dbReference type="CDD" id="cd07185">
    <property type="entry name" value="OmpA_C-like"/>
    <property type="match status" value="1"/>
</dbReference>
<evidence type="ECO:0000256" key="5">
    <source>
        <dbReference type="SAM" id="Phobius"/>
    </source>
</evidence>
<dbReference type="InterPro" id="IPR006665">
    <property type="entry name" value="OmpA-like"/>
</dbReference>
<organism evidence="7 8">
    <name type="scientific">Enterobacter cancerogenus</name>
    <dbReference type="NCBI Taxonomy" id="69218"/>
    <lineage>
        <taxon>Bacteria</taxon>
        <taxon>Pseudomonadati</taxon>
        <taxon>Pseudomonadota</taxon>
        <taxon>Gammaproteobacteria</taxon>
        <taxon>Enterobacterales</taxon>
        <taxon>Enterobacteriaceae</taxon>
        <taxon>Enterobacter</taxon>
        <taxon>Enterobacter cloacae complex</taxon>
    </lineage>
</organism>
<evidence type="ECO:0000256" key="2">
    <source>
        <dbReference type="ARBA" id="ARBA00023136"/>
    </source>
</evidence>
<evidence type="ECO:0000256" key="3">
    <source>
        <dbReference type="PROSITE-ProRule" id="PRU00473"/>
    </source>
</evidence>
<keyword evidence="5" id="KW-1133">Transmembrane helix</keyword>
<evidence type="ECO:0000313" key="8">
    <source>
        <dbReference type="Proteomes" id="UP000683583"/>
    </source>
</evidence>
<dbReference type="Pfam" id="PF00691">
    <property type="entry name" value="OmpA"/>
    <property type="match status" value="1"/>
</dbReference>
<gene>
    <name evidence="7" type="ORF">I6L58_00795</name>
</gene>
<dbReference type="Gene3D" id="3.30.1330.60">
    <property type="entry name" value="OmpA-like domain"/>
    <property type="match status" value="1"/>
</dbReference>
<dbReference type="PANTHER" id="PTHR30329:SF20">
    <property type="entry name" value="EXPORTED PROTEIN"/>
    <property type="match status" value="1"/>
</dbReference>
<feature type="transmembrane region" description="Helical" evidence="5">
    <location>
        <begin position="7"/>
        <end position="25"/>
    </location>
</feature>
<evidence type="ECO:0000259" key="6">
    <source>
        <dbReference type="PROSITE" id="PS51123"/>
    </source>
</evidence>
<dbReference type="PANTHER" id="PTHR30329">
    <property type="entry name" value="STATOR ELEMENT OF FLAGELLAR MOTOR COMPLEX"/>
    <property type="match status" value="1"/>
</dbReference>
<proteinExistence type="predicted"/>
<dbReference type="Proteomes" id="UP000683583">
    <property type="component" value="Chromosome"/>
</dbReference>
<feature type="region of interest" description="Disordered" evidence="4">
    <location>
        <begin position="546"/>
        <end position="570"/>
    </location>
</feature>
<dbReference type="InterPro" id="IPR036737">
    <property type="entry name" value="OmpA-like_sf"/>
</dbReference>
<keyword evidence="2 3" id="KW-0472">Membrane</keyword>
<comment type="subcellular location">
    <subcellularLocation>
        <location evidence="1">Cell outer membrane</location>
    </subcellularLocation>
</comment>
<accession>A0ABX8KMM4</accession>
<dbReference type="InterPro" id="IPR050330">
    <property type="entry name" value="Bact_OuterMem_StrucFunc"/>
</dbReference>
<dbReference type="PROSITE" id="PS51123">
    <property type="entry name" value="OMPA_2"/>
    <property type="match status" value="1"/>
</dbReference>
<protein>
    <submittedName>
        <fullName evidence="7">OmpA family protein</fullName>
    </submittedName>
</protein>
<sequence>MSVRHLRLLWLWGGLLALVLCLLFLPLSSTAHAALILLVLTVVVAGLIYAGRRGGVSPEDIRWLNDLPEAPYRLPVVLVCGDMTAWPGESRLHRTAQGCWLKVATAELQQTVRHLLWQRPELGAQLAVMFSVCPVQHTDETELAARLHELRWQLTQMRRDCGRTVPLLLMSTVAGMSVDEALWQTVRMEEPMRVWHDDDTPVSVSAWLLQGNTAARHLTQVRMSAHARFVAETVLPVLTEEPADMPRLQPSMVLYRMAALSGGTAVAESLWHSWLARRTTLTGLPGWLPAASASDAAVLPDFVLPLLPQGGGVTPRSRFLRRAFCLFTLATVIALCSSGWNNRQLLQRLSFDIDHYDRIAMDNYGPKAAAVRVLRDDATLLDNWSRNGEPVNMSLGLYQGERLRMPILDAIRSYVPPPLPPKPVEKAIPKIVRLDSMSLFDTGRWALKPGSTKLLVNSLVGIRAKPGWLIVVAGHTDSTGNDRSNQVLSLKRAESVRDWMRDTGDVPESCFAVQGYGESRPVATNDTPEGRALNRRVEISLVPQANACQLPGNTRAPSQDDGALKNEMEK</sequence>
<reference evidence="7 8" key="1">
    <citation type="submission" date="2021-06" db="EMBL/GenBank/DDBJ databases">
        <title>FDA dAtabase for Regulatory Grade micrObial Sequences (FDA-ARGOS): Supporting development and validation of Infectious Disease Dx tests.</title>
        <authorList>
            <person name="Sproer C."/>
            <person name="Gronow S."/>
            <person name="Severitt S."/>
            <person name="Schroder I."/>
            <person name="Tallon L."/>
            <person name="Sadzewicz L."/>
            <person name="Zhao X."/>
            <person name="Boylan J."/>
            <person name="Ott S."/>
            <person name="Bowen H."/>
            <person name="Vavikolanu K."/>
            <person name="Mehta A."/>
            <person name="Aluvathingal J."/>
            <person name="Nadendla S."/>
            <person name="Lowell S."/>
            <person name="Myers T."/>
            <person name="Yan Y."/>
        </authorList>
    </citation>
    <scope>NUCLEOTIDE SEQUENCE [LARGE SCALE GENOMIC DNA]</scope>
    <source>
        <strain evidence="7 8">FDAARGOS 1428</strain>
    </source>
</reference>
<keyword evidence="5" id="KW-0812">Transmembrane</keyword>
<dbReference type="InterPro" id="IPR006664">
    <property type="entry name" value="OMP_bac"/>
</dbReference>
<evidence type="ECO:0000313" key="7">
    <source>
        <dbReference type="EMBL" id="QXA49620.1"/>
    </source>
</evidence>
<name>A0ABX8KMM4_9ENTR</name>
<dbReference type="PRINTS" id="PR01021">
    <property type="entry name" value="OMPADOMAIN"/>
</dbReference>
<feature type="domain" description="OmpA-like" evidence="6">
    <location>
        <begin position="427"/>
        <end position="545"/>
    </location>
</feature>
<feature type="transmembrane region" description="Helical" evidence="5">
    <location>
        <begin position="31"/>
        <end position="50"/>
    </location>
</feature>